<reference evidence="1" key="1">
    <citation type="submission" date="2023-03" db="EMBL/GenBank/DDBJ databases">
        <title>Massive genome expansion in bonnet fungi (Mycena s.s.) driven by repeated elements and novel gene families across ecological guilds.</title>
        <authorList>
            <consortium name="Lawrence Berkeley National Laboratory"/>
            <person name="Harder C.B."/>
            <person name="Miyauchi S."/>
            <person name="Viragh M."/>
            <person name="Kuo A."/>
            <person name="Thoen E."/>
            <person name="Andreopoulos B."/>
            <person name="Lu D."/>
            <person name="Skrede I."/>
            <person name="Drula E."/>
            <person name="Henrissat B."/>
            <person name="Morin E."/>
            <person name="Kohler A."/>
            <person name="Barry K."/>
            <person name="LaButti K."/>
            <person name="Morin E."/>
            <person name="Salamov A."/>
            <person name="Lipzen A."/>
            <person name="Mereny Z."/>
            <person name="Hegedus B."/>
            <person name="Baldrian P."/>
            <person name="Stursova M."/>
            <person name="Weitz H."/>
            <person name="Taylor A."/>
            <person name="Grigoriev I.V."/>
            <person name="Nagy L.G."/>
            <person name="Martin F."/>
            <person name="Kauserud H."/>
        </authorList>
    </citation>
    <scope>NUCLEOTIDE SEQUENCE</scope>
    <source>
        <strain evidence="1">9144</strain>
    </source>
</reference>
<proteinExistence type="predicted"/>
<comment type="caution">
    <text evidence="1">The sequence shown here is derived from an EMBL/GenBank/DDBJ whole genome shotgun (WGS) entry which is preliminary data.</text>
</comment>
<organism evidence="1 2">
    <name type="scientific">Mycena pura</name>
    <dbReference type="NCBI Taxonomy" id="153505"/>
    <lineage>
        <taxon>Eukaryota</taxon>
        <taxon>Fungi</taxon>
        <taxon>Dikarya</taxon>
        <taxon>Basidiomycota</taxon>
        <taxon>Agaricomycotina</taxon>
        <taxon>Agaricomycetes</taxon>
        <taxon>Agaricomycetidae</taxon>
        <taxon>Agaricales</taxon>
        <taxon>Marasmiineae</taxon>
        <taxon>Mycenaceae</taxon>
        <taxon>Mycena</taxon>
    </lineage>
</organism>
<dbReference type="AlphaFoldDB" id="A0AAD6UR62"/>
<accession>A0AAD6UR62</accession>
<gene>
    <name evidence="1" type="ORF">GGX14DRAFT_407505</name>
</gene>
<dbReference type="EMBL" id="JARJCW010000138">
    <property type="protein sequence ID" value="KAJ7191085.1"/>
    <property type="molecule type" value="Genomic_DNA"/>
</dbReference>
<keyword evidence="2" id="KW-1185">Reference proteome</keyword>
<evidence type="ECO:0000313" key="2">
    <source>
        <dbReference type="Proteomes" id="UP001219525"/>
    </source>
</evidence>
<name>A0AAD6UR62_9AGAR</name>
<dbReference type="Proteomes" id="UP001219525">
    <property type="component" value="Unassembled WGS sequence"/>
</dbReference>
<protein>
    <submittedName>
        <fullName evidence="1">Uncharacterized protein</fullName>
    </submittedName>
</protein>
<sequence>MGKRRSRILMGKESGSPRLPGDDIVVLISSGARLSVTTRQQDIVALTSGNRAQVAILLNGEVGIHVHRSNRTVKGTMYQARYAILKNIVAPVVLADGMDESDLALNQ</sequence>
<evidence type="ECO:0000313" key="1">
    <source>
        <dbReference type="EMBL" id="KAJ7191085.1"/>
    </source>
</evidence>